<sequence length="228" mass="23907">MTSGPGRPRHTRPLRPGSTGREQILDAAAELFTVQGFAQTSTRAIAEAVGIRQASLYHHFATKDDILDALLSSTVIPVLPVADALLRHEVTTPDQAAARLYALALHDGGQLAAAPWNVGVLYLAPELRQPRFLPFQAARERLRGSYVTAAEALTGGPSPAGDLAFRLVESIVNLRADGLAGPESPRQVAAAGVRVAGWSGAMDPVEQAATRLLATELADLTDGAPAAP</sequence>
<organism evidence="4 5">
    <name type="scientific">Pseudonocardia yunnanensis</name>
    <dbReference type="NCBI Taxonomy" id="58107"/>
    <lineage>
        <taxon>Bacteria</taxon>
        <taxon>Bacillati</taxon>
        <taxon>Actinomycetota</taxon>
        <taxon>Actinomycetes</taxon>
        <taxon>Pseudonocardiales</taxon>
        <taxon>Pseudonocardiaceae</taxon>
        <taxon>Pseudonocardia</taxon>
    </lineage>
</organism>
<dbReference type="InterPro" id="IPR009057">
    <property type="entry name" value="Homeodomain-like_sf"/>
</dbReference>
<dbReference type="InterPro" id="IPR050109">
    <property type="entry name" value="HTH-type_TetR-like_transc_reg"/>
</dbReference>
<dbReference type="PROSITE" id="PS50977">
    <property type="entry name" value="HTH_TETR_2"/>
    <property type="match status" value="1"/>
</dbReference>
<feature type="DNA-binding region" description="H-T-H motif" evidence="2">
    <location>
        <begin position="41"/>
        <end position="60"/>
    </location>
</feature>
<dbReference type="Gene3D" id="1.10.357.10">
    <property type="entry name" value="Tetracycline Repressor, domain 2"/>
    <property type="match status" value="1"/>
</dbReference>
<evidence type="ECO:0000313" key="5">
    <source>
        <dbReference type="Proteomes" id="UP001597114"/>
    </source>
</evidence>
<protein>
    <submittedName>
        <fullName evidence="4">TetR/AcrR family transcriptional regulator</fullName>
    </submittedName>
</protein>
<name>A0ABW4F7B4_9PSEU</name>
<proteinExistence type="predicted"/>
<feature type="domain" description="HTH tetR-type" evidence="3">
    <location>
        <begin position="18"/>
        <end position="78"/>
    </location>
</feature>
<reference evidence="5" key="1">
    <citation type="journal article" date="2019" name="Int. J. Syst. Evol. Microbiol.">
        <title>The Global Catalogue of Microorganisms (GCM) 10K type strain sequencing project: providing services to taxonomists for standard genome sequencing and annotation.</title>
        <authorList>
            <consortium name="The Broad Institute Genomics Platform"/>
            <consortium name="The Broad Institute Genome Sequencing Center for Infectious Disease"/>
            <person name="Wu L."/>
            <person name="Ma J."/>
        </authorList>
    </citation>
    <scope>NUCLEOTIDE SEQUENCE [LARGE SCALE GENOMIC DNA]</scope>
    <source>
        <strain evidence="5">CCM 7043</strain>
    </source>
</reference>
<dbReference type="PRINTS" id="PR00455">
    <property type="entry name" value="HTHTETR"/>
</dbReference>
<keyword evidence="1 2" id="KW-0238">DNA-binding</keyword>
<dbReference type="SUPFAM" id="SSF46689">
    <property type="entry name" value="Homeodomain-like"/>
    <property type="match status" value="1"/>
</dbReference>
<dbReference type="Pfam" id="PF00440">
    <property type="entry name" value="TetR_N"/>
    <property type="match status" value="1"/>
</dbReference>
<comment type="caution">
    <text evidence="4">The sequence shown here is derived from an EMBL/GenBank/DDBJ whole genome shotgun (WGS) entry which is preliminary data.</text>
</comment>
<evidence type="ECO:0000256" key="1">
    <source>
        <dbReference type="ARBA" id="ARBA00023125"/>
    </source>
</evidence>
<evidence type="ECO:0000259" key="3">
    <source>
        <dbReference type="PROSITE" id="PS50977"/>
    </source>
</evidence>
<dbReference type="EMBL" id="JBHUCO010000067">
    <property type="protein sequence ID" value="MFD1523516.1"/>
    <property type="molecule type" value="Genomic_DNA"/>
</dbReference>
<evidence type="ECO:0000313" key="4">
    <source>
        <dbReference type="EMBL" id="MFD1523516.1"/>
    </source>
</evidence>
<accession>A0ABW4F7B4</accession>
<dbReference type="Proteomes" id="UP001597114">
    <property type="component" value="Unassembled WGS sequence"/>
</dbReference>
<keyword evidence="5" id="KW-1185">Reference proteome</keyword>
<dbReference type="InterPro" id="IPR001647">
    <property type="entry name" value="HTH_TetR"/>
</dbReference>
<evidence type="ECO:0000256" key="2">
    <source>
        <dbReference type="PROSITE-ProRule" id="PRU00335"/>
    </source>
</evidence>
<dbReference type="PANTHER" id="PTHR30055">
    <property type="entry name" value="HTH-TYPE TRANSCRIPTIONAL REGULATOR RUTR"/>
    <property type="match status" value="1"/>
</dbReference>
<dbReference type="PANTHER" id="PTHR30055:SF200">
    <property type="entry name" value="HTH-TYPE TRANSCRIPTIONAL REPRESSOR BDCR"/>
    <property type="match status" value="1"/>
</dbReference>
<dbReference type="RefSeq" id="WP_344730436.1">
    <property type="nucleotide sequence ID" value="NZ_BAAAUS010000067.1"/>
</dbReference>
<gene>
    <name evidence="4" type="ORF">ACFSJD_38950</name>
</gene>